<dbReference type="Proteomes" id="UP000326757">
    <property type="component" value="Unassembled WGS sequence"/>
</dbReference>
<dbReference type="AlphaFoldDB" id="A0A5N6K2J0"/>
<accession>A0A5N6K2J0</accession>
<protein>
    <submittedName>
        <fullName evidence="1">Uncharacterized protein</fullName>
    </submittedName>
</protein>
<keyword evidence="2" id="KW-1185">Reference proteome</keyword>
<evidence type="ECO:0000313" key="2">
    <source>
        <dbReference type="Proteomes" id="UP000326757"/>
    </source>
</evidence>
<name>A0A5N6K2J0_MONLA</name>
<evidence type="ECO:0000313" key="1">
    <source>
        <dbReference type="EMBL" id="KAB8296378.1"/>
    </source>
</evidence>
<sequence>MSHTIIINPSHPSIQSPCSSSLNFPISDQSSHPAYFQSSSSKASVILRYTLVLFPCPSPASKDFLLFSYHYYCAPPVLSEDLIPGTALLHLTLVIKDRPQPFIHLKSRNLHLDATCFSQWSLNF</sequence>
<reference evidence="1 2" key="1">
    <citation type="submission" date="2019-06" db="EMBL/GenBank/DDBJ databases">
        <title>Genome Sequence of the Brown Rot Fungal Pathogen Monilinia laxa.</title>
        <authorList>
            <person name="De Miccolis Angelini R.M."/>
            <person name="Landi L."/>
            <person name="Abate D."/>
            <person name="Pollastro S."/>
            <person name="Romanazzi G."/>
            <person name="Faretra F."/>
        </authorList>
    </citation>
    <scope>NUCLEOTIDE SEQUENCE [LARGE SCALE GENOMIC DNA]</scope>
    <source>
        <strain evidence="1 2">Mlax316</strain>
    </source>
</reference>
<dbReference type="EMBL" id="VIGI01000009">
    <property type="protein sequence ID" value="KAB8296378.1"/>
    <property type="molecule type" value="Genomic_DNA"/>
</dbReference>
<organism evidence="1 2">
    <name type="scientific">Monilinia laxa</name>
    <name type="common">Brown rot fungus</name>
    <name type="synonym">Sclerotinia laxa</name>
    <dbReference type="NCBI Taxonomy" id="61186"/>
    <lineage>
        <taxon>Eukaryota</taxon>
        <taxon>Fungi</taxon>
        <taxon>Dikarya</taxon>
        <taxon>Ascomycota</taxon>
        <taxon>Pezizomycotina</taxon>
        <taxon>Leotiomycetes</taxon>
        <taxon>Helotiales</taxon>
        <taxon>Sclerotiniaceae</taxon>
        <taxon>Monilinia</taxon>
    </lineage>
</organism>
<comment type="caution">
    <text evidence="1">The sequence shown here is derived from an EMBL/GenBank/DDBJ whole genome shotgun (WGS) entry which is preliminary data.</text>
</comment>
<gene>
    <name evidence="1" type="ORF">EYC80_009131</name>
</gene>
<proteinExistence type="predicted"/>